<dbReference type="PANTHER" id="PTHR31900">
    <property type="entry name" value="F-BOX/RNI SUPERFAMILY PROTEIN-RELATED"/>
    <property type="match status" value="1"/>
</dbReference>
<feature type="domain" description="F-box" evidence="1">
    <location>
        <begin position="35"/>
        <end position="90"/>
    </location>
</feature>
<evidence type="ECO:0000259" key="1">
    <source>
        <dbReference type="PROSITE" id="PS50181"/>
    </source>
</evidence>
<organism evidence="3">
    <name type="scientific">Arabidopsis lyrata subsp. lyrata</name>
    <name type="common">Lyre-leaved rock-cress</name>
    <dbReference type="NCBI Taxonomy" id="81972"/>
    <lineage>
        <taxon>Eukaryota</taxon>
        <taxon>Viridiplantae</taxon>
        <taxon>Streptophyta</taxon>
        <taxon>Embryophyta</taxon>
        <taxon>Tracheophyta</taxon>
        <taxon>Spermatophyta</taxon>
        <taxon>Magnoliopsida</taxon>
        <taxon>eudicotyledons</taxon>
        <taxon>Gunneridae</taxon>
        <taxon>Pentapetalae</taxon>
        <taxon>rosids</taxon>
        <taxon>malvids</taxon>
        <taxon>Brassicales</taxon>
        <taxon>Brassicaceae</taxon>
        <taxon>Camelineae</taxon>
        <taxon>Arabidopsis</taxon>
    </lineage>
</organism>
<dbReference type="EMBL" id="GL348716">
    <property type="protein sequence ID" value="EFH57913.1"/>
    <property type="molecule type" value="Genomic_DNA"/>
</dbReference>
<dbReference type="SUPFAM" id="SSF81383">
    <property type="entry name" value="F-box domain"/>
    <property type="match status" value="1"/>
</dbReference>
<sequence length="463" mass="52470">MADDGGNGDGATAGDCYAHHHRRDIKLAGDSSENLDSISSLPDVILQQILSYLPTKLSIRTSVLSTRWRHVWYDTPSLYFDGPGTFYRGLKADTLNKTLARYKLPKIMSFHLYTNMLDNVPYIDGWIEFAISRNVENLSLDLGESNGRGFHSIPEFIYTSSSVKQLSLRHCHLIPRCAVSWTSLKNLSLHTCSLSDELFAKTLCGFPFLESLKLFYVINLMVIDLSKSLRLKTLEIYSYFEPGPMHIVAPHIHSLKLTKSKFSSTLVDVSSLTEATVEAIPDVDFCMRNQPTNLQVMTLKMLEKLQNVEKLTFGANFLKLLSIAKVHGVSFPMFKAKALTVETTMYEHCVTPGVVSVLQNAPELKWLTLVHIMDSGSGFIQKDDLLYNLDPRDQHCRCWVFERTFSLKTKHVASFLKIILKNTKTLEKMVVRLKDYLEEKCFEELLQIVPSLSLDNNISIVLS</sequence>
<dbReference type="AlphaFoldDB" id="D7LD43"/>
<dbReference type="InterPro" id="IPR032675">
    <property type="entry name" value="LRR_dom_sf"/>
</dbReference>
<dbReference type="CDD" id="cd22160">
    <property type="entry name" value="F-box_AtFBL13-like"/>
    <property type="match status" value="1"/>
</dbReference>
<dbReference type="PROSITE" id="PS50181">
    <property type="entry name" value="FBOX"/>
    <property type="match status" value="1"/>
</dbReference>
<dbReference type="Pfam" id="PF23622">
    <property type="entry name" value="LRR_At1g61320_AtMIF1"/>
    <property type="match status" value="1"/>
</dbReference>
<dbReference type="InterPro" id="IPR001810">
    <property type="entry name" value="F-box_dom"/>
</dbReference>
<protein>
    <recommendedName>
        <fullName evidence="1">F-box domain-containing protein</fullName>
    </recommendedName>
</protein>
<gene>
    <name evidence="2" type="ORF">ARALYDRAFT_903186</name>
</gene>
<dbReference type="HOGENOM" id="CLU_010721_5_0_1"/>
<dbReference type="SMART" id="SM00256">
    <property type="entry name" value="FBOX"/>
    <property type="match status" value="1"/>
</dbReference>
<accession>D7LD43</accession>
<keyword evidence="3" id="KW-1185">Reference proteome</keyword>
<dbReference type="STRING" id="81972.D7LD43"/>
<proteinExistence type="predicted"/>
<dbReference type="InterPro" id="IPR036047">
    <property type="entry name" value="F-box-like_dom_sf"/>
</dbReference>
<dbReference type="SUPFAM" id="SSF52047">
    <property type="entry name" value="RNI-like"/>
    <property type="match status" value="1"/>
</dbReference>
<dbReference type="PANTHER" id="PTHR31900:SF32">
    <property type="entry name" value="F-BOX_RNI_FBD-LIKE DOMAIN PROTEIN"/>
    <property type="match status" value="1"/>
</dbReference>
<dbReference type="Pfam" id="PF00646">
    <property type="entry name" value="F-box"/>
    <property type="match status" value="1"/>
</dbReference>
<dbReference type="InterPro" id="IPR055357">
    <property type="entry name" value="LRR_At1g61320_AtMIF1"/>
</dbReference>
<dbReference type="Proteomes" id="UP000008694">
    <property type="component" value="Unassembled WGS sequence"/>
</dbReference>
<evidence type="ECO:0000313" key="2">
    <source>
        <dbReference type="EMBL" id="EFH57913.1"/>
    </source>
</evidence>
<dbReference type="InterPro" id="IPR053781">
    <property type="entry name" value="F-box_AtFBL13-like"/>
</dbReference>
<dbReference type="InterPro" id="IPR050232">
    <property type="entry name" value="FBL13/AtMIF1-like"/>
</dbReference>
<reference evidence="3" key="1">
    <citation type="journal article" date="2011" name="Nat. Genet.">
        <title>The Arabidopsis lyrata genome sequence and the basis of rapid genome size change.</title>
        <authorList>
            <person name="Hu T.T."/>
            <person name="Pattyn P."/>
            <person name="Bakker E.G."/>
            <person name="Cao J."/>
            <person name="Cheng J.-F."/>
            <person name="Clark R.M."/>
            <person name="Fahlgren N."/>
            <person name="Fawcett J.A."/>
            <person name="Grimwood J."/>
            <person name="Gundlach H."/>
            <person name="Haberer G."/>
            <person name="Hollister J.D."/>
            <person name="Ossowski S."/>
            <person name="Ottilar R.P."/>
            <person name="Salamov A.A."/>
            <person name="Schneeberger K."/>
            <person name="Spannagl M."/>
            <person name="Wang X."/>
            <person name="Yang L."/>
            <person name="Nasrallah M.E."/>
            <person name="Bergelson J."/>
            <person name="Carrington J.C."/>
            <person name="Gaut B.S."/>
            <person name="Schmutz J."/>
            <person name="Mayer K.F.X."/>
            <person name="Van de Peer Y."/>
            <person name="Grigoriev I.V."/>
            <person name="Nordborg M."/>
            <person name="Weigel D."/>
            <person name="Guo Y.-L."/>
        </authorList>
    </citation>
    <scope>NUCLEOTIDE SEQUENCE [LARGE SCALE GENOMIC DNA]</scope>
    <source>
        <strain evidence="3">cv. MN47</strain>
    </source>
</reference>
<evidence type="ECO:0000313" key="3">
    <source>
        <dbReference type="Proteomes" id="UP000008694"/>
    </source>
</evidence>
<dbReference type="Gene3D" id="1.20.1280.50">
    <property type="match status" value="1"/>
</dbReference>
<name>D7LD43_ARALL</name>
<dbReference type="Gene3D" id="3.80.10.10">
    <property type="entry name" value="Ribonuclease Inhibitor"/>
    <property type="match status" value="1"/>
</dbReference>
<dbReference type="Gramene" id="scaffold_402687.1">
    <property type="protein sequence ID" value="scaffold_402687.1"/>
    <property type="gene ID" value="scaffold_402687.1"/>
</dbReference>